<comment type="similarity">
    <text evidence="2">Belongs to the major facilitator superfamily. MFSD6 family.</text>
</comment>
<keyword evidence="4 6" id="KW-1133">Transmembrane helix</keyword>
<name>A0A7M7HH26_STRPU</name>
<feature type="transmembrane region" description="Helical" evidence="6">
    <location>
        <begin position="578"/>
        <end position="599"/>
    </location>
</feature>
<feature type="transmembrane region" description="Helical" evidence="6">
    <location>
        <begin position="487"/>
        <end position="505"/>
    </location>
</feature>
<dbReference type="KEGG" id="spu:762789"/>
<keyword evidence="9" id="KW-1185">Reference proteome</keyword>
<dbReference type="OrthoDB" id="515887at2759"/>
<dbReference type="CDD" id="cd17335">
    <property type="entry name" value="MFS_MFSD6"/>
    <property type="match status" value="1"/>
</dbReference>
<dbReference type="InParanoid" id="A0A7M7HH26"/>
<evidence type="ECO:0000256" key="5">
    <source>
        <dbReference type="ARBA" id="ARBA00023136"/>
    </source>
</evidence>
<reference evidence="8" key="2">
    <citation type="submission" date="2021-01" db="UniProtKB">
        <authorList>
            <consortium name="EnsemblMetazoa"/>
        </authorList>
    </citation>
    <scope>IDENTIFICATION</scope>
</reference>
<dbReference type="PROSITE" id="PS50850">
    <property type="entry name" value="MFS"/>
    <property type="match status" value="1"/>
</dbReference>
<evidence type="ECO:0000313" key="9">
    <source>
        <dbReference type="Proteomes" id="UP000007110"/>
    </source>
</evidence>
<organism evidence="8 9">
    <name type="scientific">Strongylocentrotus purpuratus</name>
    <name type="common">Purple sea urchin</name>
    <dbReference type="NCBI Taxonomy" id="7668"/>
    <lineage>
        <taxon>Eukaryota</taxon>
        <taxon>Metazoa</taxon>
        <taxon>Echinodermata</taxon>
        <taxon>Eleutherozoa</taxon>
        <taxon>Echinozoa</taxon>
        <taxon>Echinoidea</taxon>
        <taxon>Euechinoidea</taxon>
        <taxon>Echinacea</taxon>
        <taxon>Camarodonta</taxon>
        <taxon>Echinidea</taxon>
        <taxon>Strongylocentrotidae</taxon>
        <taxon>Strongylocentrotus</taxon>
    </lineage>
</organism>
<feature type="transmembrane region" description="Helical" evidence="6">
    <location>
        <begin position="376"/>
        <end position="399"/>
    </location>
</feature>
<evidence type="ECO:0000313" key="8">
    <source>
        <dbReference type="EnsemblMetazoa" id="XP_011665052"/>
    </source>
</evidence>
<proteinExistence type="inferred from homology"/>
<dbReference type="PANTHER" id="PTHR16172:SF42">
    <property type="entry name" value="MAJOR FACILITATOR SUPERFAMILY (MFS) PROFILE DOMAIN-CONTAINING PROTEIN"/>
    <property type="match status" value="1"/>
</dbReference>
<dbReference type="Proteomes" id="UP000007110">
    <property type="component" value="Unassembled WGS sequence"/>
</dbReference>
<feature type="transmembrane region" description="Helical" evidence="6">
    <location>
        <begin position="517"/>
        <end position="538"/>
    </location>
</feature>
<dbReference type="InterPro" id="IPR020846">
    <property type="entry name" value="MFS_dom"/>
</dbReference>
<dbReference type="Pfam" id="PF12832">
    <property type="entry name" value="MFS_1_like"/>
    <property type="match status" value="1"/>
</dbReference>
<feature type="transmembrane region" description="Helical" evidence="6">
    <location>
        <begin position="456"/>
        <end position="475"/>
    </location>
</feature>
<dbReference type="AlphaFoldDB" id="A0A7M7HH26"/>
<dbReference type="GeneID" id="762789"/>
<keyword evidence="5 6" id="KW-0472">Membrane</keyword>
<dbReference type="GO" id="GO:0022857">
    <property type="term" value="F:transmembrane transporter activity"/>
    <property type="evidence" value="ECO:0007669"/>
    <property type="project" value="InterPro"/>
</dbReference>
<feature type="transmembrane region" description="Helical" evidence="6">
    <location>
        <begin position="550"/>
        <end position="572"/>
    </location>
</feature>
<feature type="transmembrane region" description="Helical" evidence="6">
    <location>
        <begin position="69"/>
        <end position="90"/>
    </location>
</feature>
<evidence type="ECO:0000256" key="6">
    <source>
        <dbReference type="SAM" id="Phobius"/>
    </source>
</evidence>
<dbReference type="PANTHER" id="PTHR16172">
    <property type="entry name" value="MAJOR FACILITATOR SUPERFAMILY DOMAIN-CONTAINING PROTEIN 6-LIKE"/>
    <property type="match status" value="1"/>
</dbReference>
<keyword evidence="3 6" id="KW-0812">Transmembrane</keyword>
<protein>
    <recommendedName>
        <fullName evidence="7">Major facilitator superfamily (MFS) profile domain-containing protein</fullName>
    </recommendedName>
</protein>
<feature type="transmembrane region" description="Helical" evidence="6">
    <location>
        <begin position="420"/>
        <end position="444"/>
    </location>
</feature>
<dbReference type="InterPro" id="IPR024989">
    <property type="entry name" value="MFS_assoc_dom"/>
</dbReference>
<evidence type="ECO:0000259" key="7">
    <source>
        <dbReference type="PROSITE" id="PS50850"/>
    </source>
</evidence>
<dbReference type="EnsemblMetazoa" id="XM_011666750">
    <property type="protein sequence ID" value="XP_011665052"/>
    <property type="gene ID" value="LOC762789"/>
</dbReference>
<dbReference type="OMA" id="ARWTFRA"/>
<feature type="transmembrane region" description="Helical" evidence="6">
    <location>
        <begin position="44"/>
        <end position="63"/>
    </location>
</feature>
<comment type="subcellular location">
    <subcellularLocation>
        <location evidence="1">Membrane</location>
        <topology evidence="1">Multi-pass membrane protein</topology>
    </subcellularLocation>
</comment>
<dbReference type="InterPro" id="IPR051717">
    <property type="entry name" value="MFS_MFSD6"/>
</dbReference>
<dbReference type="InterPro" id="IPR036259">
    <property type="entry name" value="MFS_trans_sf"/>
</dbReference>
<accession>A0A7M7HH26</accession>
<evidence type="ECO:0000256" key="3">
    <source>
        <dbReference type="ARBA" id="ARBA00022692"/>
    </source>
</evidence>
<dbReference type="GO" id="GO:0016020">
    <property type="term" value="C:membrane"/>
    <property type="evidence" value="ECO:0000318"/>
    <property type="project" value="GO_Central"/>
</dbReference>
<dbReference type="SUPFAM" id="SSF103473">
    <property type="entry name" value="MFS general substrate transporter"/>
    <property type="match status" value="1"/>
</dbReference>
<evidence type="ECO:0000256" key="2">
    <source>
        <dbReference type="ARBA" id="ARBA00005241"/>
    </source>
</evidence>
<dbReference type="RefSeq" id="XP_011665052.2">
    <property type="nucleotide sequence ID" value="XM_011666750.2"/>
</dbReference>
<dbReference type="Gene3D" id="1.20.1250.20">
    <property type="entry name" value="MFS general substrate transporter like domains"/>
    <property type="match status" value="3"/>
</dbReference>
<evidence type="ECO:0000256" key="4">
    <source>
        <dbReference type="ARBA" id="ARBA00022989"/>
    </source>
</evidence>
<evidence type="ECO:0000256" key="1">
    <source>
        <dbReference type="ARBA" id="ARBA00004141"/>
    </source>
</evidence>
<sequence length="616" mass="68120">MNPVIQRKYNMVVPSLIYKTGGAAVIPAISEAASKLEKPKVNKLFLPIKAVYFWIFSGSAFILPFFPVYMTYIGLSTIQTGLIQGLVPFIRSVAGPFWGSLADKSGKHKTIMLASMIVSTLIYGSLVFLPLLNRDRTTVWTNVTDAGDRDIHHLELIDDVESLAKSLDCEDVIHNSNDCNELDESLKVDLGQCFRIISSSNIFSNDIGIQKNRTHIPWGIQGCNMCLMCNNVKVEFLEKGHGLNEKCHQIFNMFMSKCSSKWYKSNSLHQSSPVILGVLYQDDPVSPNSQPFNKNTTAVFATMMALIFTGCFFKSPTAPILDATTMVLVKELKEVGIEADYGRQRLWGAVAWGSVSPLAGVLIDVYATNVSSFNQYLPGFCMYVLVYFLAFVCATRIKVPKHVPPAKSVSSNIRVVLGKANILVFFFAIAVTGISVGLLSTYLFLFLAELSGSHTLMGLTLTLTCISEVPFMFFATKLIEKLGHRGVITLTLFCYAVRFGGYSLIQNPWLVLPIELLHGVTFGALWPTITSYCILAAPEGMTTTMQSLAYSAKVGIGMGVGTIAGGVIYHAYGARNLFRGAAILCLVTMVFYWPTSFYLDRRDVRRARQIQYEEIS</sequence>
<feature type="transmembrane region" description="Helical" evidence="6">
    <location>
        <begin position="111"/>
        <end position="132"/>
    </location>
</feature>
<feature type="domain" description="Major facilitator superfamily (MFS) profile" evidence="7">
    <location>
        <begin position="421"/>
        <end position="616"/>
    </location>
</feature>
<reference evidence="9" key="1">
    <citation type="submission" date="2015-02" db="EMBL/GenBank/DDBJ databases">
        <title>Genome sequencing for Strongylocentrotus purpuratus.</title>
        <authorList>
            <person name="Murali S."/>
            <person name="Liu Y."/>
            <person name="Vee V."/>
            <person name="English A."/>
            <person name="Wang M."/>
            <person name="Skinner E."/>
            <person name="Han Y."/>
            <person name="Muzny D.M."/>
            <person name="Worley K.C."/>
            <person name="Gibbs R.A."/>
        </authorList>
    </citation>
    <scope>NUCLEOTIDE SEQUENCE</scope>
</reference>